<dbReference type="PANTHER" id="PTHR20854:SF4">
    <property type="entry name" value="INOSITOL-1-MONOPHOSPHATASE-RELATED"/>
    <property type="match status" value="1"/>
</dbReference>
<dbReference type="SUPFAM" id="SSF56655">
    <property type="entry name" value="Carbohydrate phosphatase"/>
    <property type="match status" value="1"/>
</dbReference>
<comment type="similarity">
    <text evidence="3 7">Belongs to the inositol monophosphatase superfamily.</text>
</comment>
<evidence type="ECO:0000256" key="4">
    <source>
        <dbReference type="ARBA" id="ARBA00022723"/>
    </source>
</evidence>
<evidence type="ECO:0000313" key="9">
    <source>
        <dbReference type="Proteomes" id="UP000570595"/>
    </source>
</evidence>
<dbReference type="Gene3D" id="3.40.190.80">
    <property type="match status" value="1"/>
</dbReference>
<dbReference type="GO" id="GO:0006021">
    <property type="term" value="P:inositol biosynthetic process"/>
    <property type="evidence" value="ECO:0007669"/>
    <property type="project" value="UniProtKB-UniPathway"/>
</dbReference>
<comment type="caution">
    <text evidence="8">The sequence shown here is derived from an EMBL/GenBank/DDBJ whole genome shotgun (WGS) entry which is preliminary data.</text>
</comment>
<sequence length="290" mass="32352">MAAASTPTIDYLIDISRQAGKLIRDAYHRAKHVDCKVSAADLVTETDVAVERFLIERIASSFPTHKFLAEESSREDDQLSSDPTWVIDPIDGTTNFVCTFPQCATSIAFAMDKEIRLACVFNPITDEMWYASLGNGAYYVPAEGSEAVKIHTSGKTELGDSLVSLGYNVPLLRSDQRDTNRGRRIAEVVCKNHRMLMYNSRDIRRVGSAAIDLCYVAMGREDCYFELGIKEWDIAAGVLILSEAGGCYSLINGEKPDDLLHRRQILACASEALRTEMSSKLEYIDWWEGL</sequence>
<comment type="cofactor">
    <cofactor evidence="2 6 7">
        <name>Mg(2+)</name>
        <dbReference type="ChEBI" id="CHEBI:18420"/>
    </cofactor>
</comment>
<evidence type="ECO:0000313" key="8">
    <source>
        <dbReference type="EMBL" id="KAF4662392.1"/>
    </source>
</evidence>
<feature type="binding site" evidence="6">
    <location>
        <position position="91"/>
    </location>
    <ligand>
        <name>Mg(2+)</name>
        <dbReference type="ChEBI" id="CHEBI:18420"/>
        <label>1</label>
        <note>catalytic</note>
    </ligand>
</feature>
<gene>
    <name evidence="8" type="primary">IMPA1</name>
    <name evidence="8" type="ORF">FOZ61_002530</name>
</gene>
<evidence type="ECO:0000256" key="6">
    <source>
        <dbReference type="PIRSR" id="PIRSR600760-2"/>
    </source>
</evidence>
<proteinExistence type="inferred from homology"/>
<evidence type="ECO:0000256" key="5">
    <source>
        <dbReference type="ARBA" id="ARBA00022842"/>
    </source>
</evidence>
<evidence type="ECO:0000256" key="2">
    <source>
        <dbReference type="ARBA" id="ARBA00001946"/>
    </source>
</evidence>
<keyword evidence="4 6" id="KW-0479">Metal-binding</keyword>
<dbReference type="GO" id="GO:0046872">
    <property type="term" value="F:metal ion binding"/>
    <property type="evidence" value="ECO:0007669"/>
    <property type="project" value="UniProtKB-KW"/>
</dbReference>
<feature type="binding site" evidence="6">
    <location>
        <position position="233"/>
    </location>
    <ligand>
        <name>Mg(2+)</name>
        <dbReference type="ChEBI" id="CHEBI:18420"/>
        <label>1</label>
        <note>catalytic</note>
    </ligand>
</feature>
<evidence type="ECO:0000256" key="7">
    <source>
        <dbReference type="RuleBase" id="RU364068"/>
    </source>
</evidence>
<dbReference type="EMBL" id="JABAHT010000170">
    <property type="protein sequence ID" value="KAF4662392.1"/>
    <property type="molecule type" value="Genomic_DNA"/>
</dbReference>
<comment type="catalytic activity">
    <reaction evidence="1 7">
        <text>a myo-inositol phosphate + H2O = myo-inositol + phosphate</text>
        <dbReference type="Rhea" id="RHEA:24056"/>
        <dbReference type="ChEBI" id="CHEBI:15377"/>
        <dbReference type="ChEBI" id="CHEBI:17268"/>
        <dbReference type="ChEBI" id="CHEBI:43474"/>
        <dbReference type="ChEBI" id="CHEBI:84139"/>
        <dbReference type="EC" id="3.1.3.25"/>
    </reaction>
</comment>
<dbReference type="AlphaFoldDB" id="A0A7J6LSW3"/>
<protein>
    <recommendedName>
        <fullName evidence="7">Inositol-1-monophosphatase</fullName>
        <ecNumber evidence="7">3.1.3.25</ecNumber>
    </recommendedName>
</protein>
<feature type="binding site" evidence="6">
    <location>
        <position position="88"/>
    </location>
    <ligand>
        <name>Mg(2+)</name>
        <dbReference type="ChEBI" id="CHEBI:18420"/>
        <label>1</label>
        <note>catalytic</note>
    </ligand>
</feature>
<dbReference type="InterPro" id="IPR000760">
    <property type="entry name" value="Inositol_monophosphatase-like"/>
</dbReference>
<dbReference type="GO" id="GO:0046854">
    <property type="term" value="P:phosphatidylinositol phosphate biosynthetic process"/>
    <property type="evidence" value="ECO:0007669"/>
    <property type="project" value="InterPro"/>
</dbReference>
<keyword evidence="5 6" id="KW-0460">Magnesium</keyword>
<dbReference type="PANTHER" id="PTHR20854">
    <property type="entry name" value="INOSITOL MONOPHOSPHATASE"/>
    <property type="match status" value="1"/>
</dbReference>
<dbReference type="InterPro" id="IPR033942">
    <property type="entry name" value="IMPase"/>
</dbReference>
<dbReference type="Gene3D" id="3.30.540.10">
    <property type="entry name" value="Fructose-1,6-Bisphosphatase, subunit A, domain 1"/>
    <property type="match status" value="1"/>
</dbReference>
<dbReference type="GO" id="GO:0007165">
    <property type="term" value="P:signal transduction"/>
    <property type="evidence" value="ECO:0007669"/>
    <property type="project" value="TreeGrafter"/>
</dbReference>
<dbReference type="Pfam" id="PF00459">
    <property type="entry name" value="Inositol_P"/>
    <property type="match status" value="1"/>
</dbReference>
<name>A0A7J6LSW3_PEROL</name>
<dbReference type="PROSITE" id="PS00630">
    <property type="entry name" value="IMP_2"/>
    <property type="match status" value="1"/>
</dbReference>
<comment type="pathway">
    <text evidence="7">Polyol metabolism; myo-inositol biosynthesis; myo-inositol from D-glucose 6-phosphate: step 2/2.</text>
</comment>
<keyword evidence="7" id="KW-0378">Hydrolase</keyword>
<feature type="binding site" evidence="6">
    <location>
        <position position="90"/>
    </location>
    <ligand>
        <name>Mg(2+)</name>
        <dbReference type="ChEBI" id="CHEBI:18420"/>
        <label>2</label>
    </ligand>
</feature>
<dbReference type="Proteomes" id="UP000570595">
    <property type="component" value="Unassembled WGS sequence"/>
</dbReference>
<evidence type="ECO:0000256" key="1">
    <source>
        <dbReference type="ARBA" id="ARBA00001033"/>
    </source>
</evidence>
<dbReference type="GO" id="GO:0008934">
    <property type="term" value="F:inositol monophosphate 1-phosphatase activity"/>
    <property type="evidence" value="ECO:0007669"/>
    <property type="project" value="InterPro"/>
</dbReference>
<evidence type="ECO:0000256" key="3">
    <source>
        <dbReference type="ARBA" id="ARBA00009759"/>
    </source>
</evidence>
<accession>A0A7J6LSW3</accession>
<dbReference type="EC" id="3.1.3.25" evidence="7"/>
<feature type="binding site" evidence="6">
    <location>
        <position position="70"/>
    </location>
    <ligand>
        <name>Mg(2+)</name>
        <dbReference type="ChEBI" id="CHEBI:18420"/>
        <label>1</label>
        <note>catalytic</note>
    </ligand>
</feature>
<dbReference type="InterPro" id="IPR020550">
    <property type="entry name" value="Inositol_monophosphatase_CS"/>
</dbReference>
<dbReference type="OrthoDB" id="10254945at2759"/>
<dbReference type="PRINTS" id="PR00377">
    <property type="entry name" value="IMPHPHTASES"/>
</dbReference>
<dbReference type="CDD" id="cd01639">
    <property type="entry name" value="IMPase"/>
    <property type="match status" value="1"/>
</dbReference>
<dbReference type="UniPathway" id="UPA00823">
    <property type="reaction ID" value="UER00788"/>
</dbReference>
<reference evidence="8 9" key="1">
    <citation type="submission" date="2020-04" db="EMBL/GenBank/DDBJ databases">
        <title>Perkinsus olseni comparative genomics.</title>
        <authorList>
            <person name="Bogema D.R."/>
        </authorList>
    </citation>
    <scope>NUCLEOTIDE SEQUENCE [LARGE SCALE GENOMIC DNA]</scope>
    <source>
        <strain evidence="8">ATCC PRA-179</strain>
    </source>
</reference>
<organism evidence="8 9">
    <name type="scientific">Perkinsus olseni</name>
    <name type="common">Perkinsus atlanticus</name>
    <dbReference type="NCBI Taxonomy" id="32597"/>
    <lineage>
        <taxon>Eukaryota</taxon>
        <taxon>Sar</taxon>
        <taxon>Alveolata</taxon>
        <taxon>Perkinsozoa</taxon>
        <taxon>Perkinsea</taxon>
        <taxon>Perkinsida</taxon>
        <taxon>Perkinsidae</taxon>
        <taxon>Perkinsus</taxon>
    </lineage>
</organism>
<dbReference type="FunFam" id="3.30.540.10:FF:000004">
    <property type="entry name" value="Inositol-1-monophosphatase"/>
    <property type="match status" value="1"/>
</dbReference>